<dbReference type="KEGG" id="dalk:DSCA_53110"/>
<evidence type="ECO:0000313" key="1">
    <source>
        <dbReference type="EMBL" id="BBO71381.1"/>
    </source>
</evidence>
<gene>
    <name evidence="1" type="ORF">DSCA_53110</name>
</gene>
<evidence type="ECO:0000313" key="2">
    <source>
        <dbReference type="Proteomes" id="UP000427906"/>
    </source>
</evidence>
<organism evidence="1 2">
    <name type="scientific">Desulfosarcina alkanivorans</name>
    <dbReference type="NCBI Taxonomy" id="571177"/>
    <lineage>
        <taxon>Bacteria</taxon>
        <taxon>Pseudomonadati</taxon>
        <taxon>Thermodesulfobacteriota</taxon>
        <taxon>Desulfobacteria</taxon>
        <taxon>Desulfobacterales</taxon>
        <taxon>Desulfosarcinaceae</taxon>
        <taxon>Desulfosarcina</taxon>
    </lineage>
</organism>
<keyword evidence="2" id="KW-1185">Reference proteome</keyword>
<dbReference type="Proteomes" id="UP000427906">
    <property type="component" value="Chromosome"/>
</dbReference>
<proteinExistence type="predicted"/>
<dbReference type="EMBL" id="AP021874">
    <property type="protein sequence ID" value="BBO71381.1"/>
    <property type="molecule type" value="Genomic_DNA"/>
</dbReference>
<accession>A0A5K7YWC1</accession>
<protein>
    <submittedName>
        <fullName evidence="1">Uncharacterized protein</fullName>
    </submittedName>
</protein>
<dbReference type="AlphaFoldDB" id="A0A5K7YWC1"/>
<name>A0A5K7YWC1_9BACT</name>
<sequence length="181" mass="21357">MKYDDYAFKLLNEQRENRKTQKDEKGLVVGQYYENFDYQLLKLFFMSILLRAGLSADFFFQRVTLGPFAEVLKEAIDCADAKEPEDFAVFLAYYAQIKRGPVIFPPDMKRIDGINFYFFHIGRVIFYIKVDKRKTPSTLYPIIIKPDSLLFLLEFDLRDSNAYEILKRTVDNPTNSTYFKT</sequence>
<reference evidence="1 2" key="1">
    <citation type="submission" date="2019-11" db="EMBL/GenBank/DDBJ databases">
        <title>Comparative genomics of hydrocarbon-degrading Desulfosarcina strains.</title>
        <authorList>
            <person name="Watanabe M."/>
            <person name="Kojima H."/>
            <person name="Fukui M."/>
        </authorList>
    </citation>
    <scope>NUCLEOTIDE SEQUENCE [LARGE SCALE GENOMIC DNA]</scope>
    <source>
        <strain evidence="1 2">PL12</strain>
    </source>
</reference>